<dbReference type="Pfam" id="PF03061">
    <property type="entry name" value="4HBT"/>
    <property type="match status" value="1"/>
</dbReference>
<dbReference type="InterPro" id="IPR006683">
    <property type="entry name" value="Thioestr_dom"/>
</dbReference>
<protein>
    <submittedName>
        <fullName evidence="5">Acyl-CoA hydrolase</fullName>
    </submittedName>
</protein>
<keyword evidence="2 3" id="KW-0378">Hydrolase</keyword>
<evidence type="ECO:0000256" key="1">
    <source>
        <dbReference type="ARBA" id="ARBA00010458"/>
    </source>
</evidence>
<comment type="caution">
    <text evidence="5">The sequence shown here is derived from an EMBL/GenBank/DDBJ whole genome shotgun (WGS) entry which is preliminary data.</text>
</comment>
<dbReference type="PATRIC" id="fig|1423715.3.peg.2389"/>
<dbReference type="GO" id="GO:0005829">
    <property type="term" value="C:cytosol"/>
    <property type="evidence" value="ECO:0007669"/>
    <property type="project" value="TreeGrafter"/>
</dbReference>
<dbReference type="SUPFAM" id="SSF54637">
    <property type="entry name" value="Thioesterase/thiol ester dehydrase-isomerase"/>
    <property type="match status" value="1"/>
</dbReference>
<organism evidence="5 6">
    <name type="scientific">Levilactobacillus acidifarinae DSM 19394 = JCM 15949</name>
    <dbReference type="NCBI Taxonomy" id="1423715"/>
    <lineage>
        <taxon>Bacteria</taxon>
        <taxon>Bacillati</taxon>
        <taxon>Bacillota</taxon>
        <taxon>Bacilli</taxon>
        <taxon>Lactobacillales</taxon>
        <taxon>Lactobacillaceae</taxon>
        <taxon>Levilactobacillus</taxon>
    </lineage>
</organism>
<feature type="domain" description="HotDog ACOT-type" evidence="4">
    <location>
        <begin position="23"/>
        <end position="135"/>
    </location>
</feature>
<dbReference type="PANTHER" id="PTHR11049:SF24">
    <property type="entry name" value="CYTOSOLIC ACYL COENZYME A THIOESTER HYDROLASE"/>
    <property type="match status" value="1"/>
</dbReference>
<dbReference type="Gene3D" id="3.10.129.10">
    <property type="entry name" value="Hotdog Thioesterase"/>
    <property type="match status" value="1"/>
</dbReference>
<evidence type="ECO:0000259" key="4">
    <source>
        <dbReference type="PROSITE" id="PS51770"/>
    </source>
</evidence>
<dbReference type="EMBL" id="AZDV01000005">
    <property type="protein sequence ID" value="KRK95857.1"/>
    <property type="molecule type" value="Genomic_DNA"/>
</dbReference>
<dbReference type="OrthoDB" id="9791628at2"/>
<comment type="similarity">
    <text evidence="1">Belongs to the acyl coenzyme A hydrolase family.</text>
</comment>
<dbReference type="PANTHER" id="PTHR11049">
    <property type="entry name" value="ACYL COENZYME A THIOESTER HYDROLASE"/>
    <property type="match status" value="1"/>
</dbReference>
<dbReference type="GO" id="GO:0006637">
    <property type="term" value="P:acyl-CoA metabolic process"/>
    <property type="evidence" value="ECO:0007669"/>
    <property type="project" value="TreeGrafter"/>
</dbReference>
<dbReference type="PROSITE" id="PS51770">
    <property type="entry name" value="HOTDOG_ACOT"/>
    <property type="match status" value="1"/>
</dbReference>
<gene>
    <name evidence="5" type="ORF">FD25_GL002314</name>
</gene>
<dbReference type="CDD" id="cd03442">
    <property type="entry name" value="BFIT_BACH"/>
    <property type="match status" value="1"/>
</dbReference>
<evidence type="ECO:0000256" key="2">
    <source>
        <dbReference type="ARBA" id="ARBA00022801"/>
    </source>
</evidence>
<evidence type="ECO:0000256" key="3">
    <source>
        <dbReference type="PROSITE-ProRule" id="PRU01106"/>
    </source>
</evidence>
<evidence type="ECO:0000313" key="6">
    <source>
        <dbReference type="Proteomes" id="UP000051955"/>
    </source>
</evidence>
<dbReference type="Proteomes" id="UP000051955">
    <property type="component" value="Unassembled WGS sequence"/>
</dbReference>
<keyword evidence="6" id="KW-1185">Reference proteome</keyword>
<dbReference type="InterPro" id="IPR040170">
    <property type="entry name" value="Cytosol_ACT"/>
</dbReference>
<dbReference type="InterPro" id="IPR033120">
    <property type="entry name" value="HOTDOG_ACOT"/>
</dbReference>
<dbReference type="AlphaFoldDB" id="A0A0R1LSJ5"/>
<evidence type="ECO:0000313" key="5">
    <source>
        <dbReference type="EMBL" id="KRK95857.1"/>
    </source>
</evidence>
<dbReference type="InterPro" id="IPR029069">
    <property type="entry name" value="HotDog_dom_sf"/>
</dbReference>
<proteinExistence type="inferred from homology"/>
<dbReference type="GO" id="GO:0009062">
    <property type="term" value="P:fatty acid catabolic process"/>
    <property type="evidence" value="ECO:0007669"/>
    <property type="project" value="TreeGrafter"/>
</dbReference>
<dbReference type="STRING" id="1423715.FD25_GL002314"/>
<accession>A0A0R1LSJ5</accession>
<dbReference type="GO" id="GO:0052816">
    <property type="term" value="F:long-chain fatty acyl-CoA hydrolase activity"/>
    <property type="evidence" value="ECO:0007669"/>
    <property type="project" value="TreeGrafter"/>
</dbReference>
<sequence length="186" mass="20731">MEIAISQTHEVIILSTSQPITCNQTLMVTTHRVFEPDLNEHQTVFGGKILSLVDDSASVAAVRLTHATVVTAAFDHVNFLAPFRLDDSLCLEAYVTGTGKRSLEVFVKVIGENLTTGKRFLGFTCFITYVLDNPDAPALPSIQPETDEQCYLCAGYSQRYQERRTHRAGERELTQHLTLTAPWLTD</sequence>
<dbReference type="RefSeq" id="WP_057801037.1">
    <property type="nucleotide sequence ID" value="NZ_AZDV01000005.1"/>
</dbReference>
<name>A0A0R1LSJ5_9LACO</name>
<reference evidence="5 6" key="1">
    <citation type="journal article" date="2015" name="Genome Announc.">
        <title>Expanding the biotechnology potential of lactobacilli through comparative genomics of 213 strains and associated genera.</title>
        <authorList>
            <person name="Sun Z."/>
            <person name="Harris H.M."/>
            <person name="McCann A."/>
            <person name="Guo C."/>
            <person name="Argimon S."/>
            <person name="Zhang W."/>
            <person name="Yang X."/>
            <person name="Jeffery I.B."/>
            <person name="Cooney J.C."/>
            <person name="Kagawa T.F."/>
            <person name="Liu W."/>
            <person name="Song Y."/>
            <person name="Salvetti E."/>
            <person name="Wrobel A."/>
            <person name="Rasinkangas P."/>
            <person name="Parkhill J."/>
            <person name="Rea M.C."/>
            <person name="O'Sullivan O."/>
            <person name="Ritari J."/>
            <person name="Douillard F.P."/>
            <person name="Paul Ross R."/>
            <person name="Yang R."/>
            <person name="Briner A.E."/>
            <person name="Felis G.E."/>
            <person name="de Vos W.M."/>
            <person name="Barrangou R."/>
            <person name="Klaenhammer T.R."/>
            <person name="Caufield P.W."/>
            <person name="Cui Y."/>
            <person name="Zhang H."/>
            <person name="O'Toole P.W."/>
        </authorList>
    </citation>
    <scope>NUCLEOTIDE SEQUENCE [LARGE SCALE GENOMIC DNA]</scope>
    <source>
        <strain evidence="5 6">DSM 19394</strain>
    </source>
</reference>